<organism evidence="3 4">
    <name type="scientific">Luteolibacter luteus</name>
    <dbReference type="NCBI Taxonomy" id="2728835"/>
    <lineage>
        <taxon>Bacteria</taxon>
        <taxon>Pseudomonadati</taxon>
        <taxon>Verrucomicrobiota</taxon>
        <taxon>Verrucomicrobiia</taxon>
        <taxon>Verrucomicrobiales</taxon>
        <taxon>Verrucomicrobiaceae</taxon>
        <taxon>Luteolibacter</taxon>
    </lineage>
</organism>
<dbReference type="KEGG" id="luo:HHL09_18170"/>
<protein>
    <recommendedName>
        <fullName evidence="2">HPP transmembrane region domain-containing protein</fullName>
    </recommendedName>
</protein>
<feature type="transmembrane region" description="Helical" evidence="1">
    <location>
        <begin position="95"/>
        <end position="124"/>
    </location>
</feature>
<feature type="transmembrane region" description="Helical" evidence="1">
    <location>
        <begin position="64"/>
        <end position="83"/>
    </location>
</feature>
<feature type="domain" description="HPP transmembrane region" evidence="2">
    <location>
        <begin position="29"/>
        <end position="185"/>
    </location>
</feature>
<dbReference type="Proteomes" id="UP000501812">
    <property type="component" value="Chromosome"/>
</dbReference>
<proteinExistence type="predicted"/>
<reference evidence="3 4" key="1">
    <citation type="submission" date="2020-04" db="EMBL/GenBank/DDBJ databases">
        <title>Luteolibacter sp. G-1-1-1 isolated from soil.</title>
        <authorList>
            <person name="Dahal R.H."/>
        </authorList>
    </citation>
    <scope>NUCLEOTIDE SEQUENCE [LARGE SCALE GENOMIC DNA]</scope>
    <source>
        <strain evidence="3 4">G-1-1-1</strain>
    </source>
</reference>
<dbReference type="EMBL" id="CP051774">
    <property type="protein sequence ID" value="QJE97620.1"/>
    <property type="molecule type" value="Genomic_DNA"/>
</dbReference>
<evidence type="ECO:0000259" key="2">
    <source>
        <dbReference type="Pfam" id="PF04982"/>
    </source>
</evidence>
<evidence type="ECO:0000256" key="1">
    <source>
        <dbReference type="SAM" id="Phobius"/>
    </source>
</evidence>
<accession>A0A858RN86</accession>
<dbReference type="RefSeq" id="WP_169456046.1">
    <property type="nucleotide sequence ID" value="NZ_CP051774.1"/>
</dbReference>
<name>A0A858RN86_9BACT</name>
<gene>
    <name evidence="3" type="ORF">HHL09_18170</name>
</gene>
<dbReference type="InterPro" id="IPR007065">
    <property type="entry name" value="HPP"/>
</dbReference>
<keyword evidence="1" id="KW-0812">Transmembrane</keyword>
<dbReference type="PANTHER" id="PTHR33741:SF5">
    <property type="entry name" value="TRANSMEMBRANE PROTEIN DDB_G0269096-RELATED"/>
    <property type="match status" value="1"/>
</dbReference>
<keyword evidence="1" id="KW-0472">Membrane</keyword>
<evidence type="ECO:0000313" key="4">
    <source>
        <dbReference type="Proteomes" id="UP000501812"/>
    </source>
</evidence>
<sequence length="233" mass="24739">MNSSDPDLPLTIQRFKFPIAWLGIELSAVSKREKLVSLLGGFISILFLILISEKSLHLPHATGLIASMGASAVLLFAVPHGQLSQPWPVLGGHCLAAFIGVTCAKWIGSSALAGACAVGLTIAVMHQLKCIHPPGGATALTAVLGGPAIHDLGYNFVFCPVFANCLVMLGAAVFFNSFFGWRRYPAAWNRPVAPPSATSPSHDEVIAALRELDSFVDISEDDLITLVGILRKK</sequence>
<dbReference type="InterPro" id="IPR058581">
    <property type="entry name" value="TM_HPP"/>
</dbReference>
<feature type="transmembrane region" description="Helical" evidence="1">
    <location>
        <begin position="161"/>
        <end position="181"/>
    </location>
</feature>
<dbReference type="PANTHER" id="PTHR33741">
    <property type="entry name" value="TRANSMEMBRANE PROTEIN DDB_G0269096-RELATED"/>
    <property type="match status" value="1"/>
</dbReference>
<dbReference type="AlphaFoldDB" id="A0A858RN86"/>
<evidence type="ECO:0000313" key="3">
    <source>
        <dbReference type="EMBL" id="QJE97620.1"/>
    </source>
</evidence>
<dbReference type="Pfam" id="PF04982">
    <property type="entry name" value="TM_HPP"/>
    <property type="match status" value="1"/>
</dbReference>
<keyword evidence="1" id="KW-1133">Transmembrane helix</keyword>
<keyword evidence="4" id="KW-1185">Reference proteome</keyword>
<feature type="transmembrane region" description="Helical" evidence="1">
    <location>
        <begin position="35"/>
        <end position="52"/>
    </location>
</feature>